<dbReference type="PANTHER" id="PTHR23189">
    <property type="entry name" value="RNA RECOGNITION MOTIF-CONTAINING"/>
    <property type="match status" value="1"/>
</dbReference>
<feature type="compositionally biased region" description="Basic residues" evidence="3">
    <location>
        <begin position="383"/>
        <end position="395"/>
    </location>
</feature>
<feature type="compositionally biased region" description="Basic and acidic residues" evidence="3">
    <location>
        <begin position="404"/>
        <end position="426"/>
    </location>
</feature>
<dbReference type="EMBL" id="CCBP010000119">
    <property type="protein sequence ID" value="CDO73137.1"/>
    <property type="molecule type" value="Genomic_DNA"/>
</dbReference>
<feature type="region of interest" description="Disordered" evidence="3">
    <location>
        <begin position="247"/>
        <end position="266"/>
    </location>
</feature>
<dbReference type="InterPro" id="IPR012677">
    <property type="entry name" value="Nucleotide-bd_a/b_plait_sf"/>
</dbReference>
<feature type="compositionally biased region" description="Pro residues" evidence="3">
    <location>
        <begin position="619"/>
        <end position="630"/>
    </location>
</feature>
<evidence type="ECO:0000256" key="2">
    <source>
        <dbReference type="PROSITE-ProRule" id="PRU00176"/>
    </source>
</evidence>
<dbReference type="GO" id="GO:0003723">
    <property type="term" value="F:RNA binding"/>
    <property type="evidence" value="ECO:0007669"/>
    <property type="project" value="UniProtKB-UniRule"/>
</dbReference>
<feature type="compositionally biased region" description="Low complexity" evidence="3">
    <location>
        <begin position="514"/>
        <end position="534"/>
    </location>
</feature>
<dbReference type="OMA" id="NYHGNYG"/>
<dbReference type="InterPro" id="IPR034453">
    <property type="entry name" value="MEI2-like_RRM1"/>
</dbReference>
<feature type="domain" description="RRM" evidence="4">
    <location>
        <begin position="175"/>
        <end position="253"/>
    </location>
</feature>
<feature type="region of interest" description="Disordered" evidence="3">
    <location>
        <begin position="513"/>
        <end position="676"/>
    </location>
</feature>
<dbReference type="PROSITE" id="PS50102">
    <property type="entry name" value="RRM"/>
    <property type="match status" value="2"/>
</dbReference>
<organism evidence="5 6">
    <name type="scientific">Pycnoporus cinnabarinus</name>
    <name type="common">Cinnabar-red polypore</name>
    <name type="synonym">Trametes cinnabarina</name>
    <dbReference type="NCBI Taxonomy" id="5643"/>
    <lineage>
        <taxon>Eukaryota</taxon>
        <taxon>Fungi</taxon>
        <taxon>Dikarya</taxon>
        <taxon>Basidiomycota</taxon>
        <taxon>Agaricomycotina</taxon>
        <taxon>Agaricomycetes</taxon>
        <taxon>Polyporales</taxon>
        <taxon>Polyporaceae</taxon>
        <taxon>Trametes</taxon>
    </lineage>
</organism>
<dbReference type="SMART" id="SM00360">
    <property type="entry name" value="RRM"/>
    <property type="match status" value="2"/>
</dbReference>
<reference evidence="5" key="1">
    <citation type="submission" date="2014-01" db="EMBL/GenBank/DDBJ databases">
        <title>The genome of the white-rot fungus Pycnoporus cinnabarinus: a basidiomycete model with a versatile arsenal for lignocellulosic biomass breakdown.</title>
        <authorList>
            <person name="Levasseur A."/>
            <person name="Lomascolo A."/>
            <person name="Ruiz-Duenas F.J."/>
            <person name="Uzan E."/>
            <person name="Piumi F."/>
            <person name="Kues U."/>
            <person name="Ram A.F.J."/>
            <person name="Murat C."/>
            <person name="Haon M."/>
            <person name="Benoit I."/>
            <person name="Arfi Y."/>
            <person name="Chevret D."/>
            <person name="Drula E."/>
            <person name="Kwon M.J."/>
            <person name="Gouret P."/>
            <person name="Lesage-Meessen L."/>
            <person name="Lombard V."/>
            <person name="Mariette J."/>
            <person name="Noirot C."/>
            <person name="Park J."/>
            <person name="Patyshakuliyeva A."/>
            <person name="Wieneger R.A.B."/>
            <person name="Wosten H.A.B."/>
            <person name="Martin F."/>
            <person name="Coutinho P.M."/>
            <person name="de Vries R."/>
            <person name="Martinez A.T."/>
            <person name="Klopp C."/>
            <person name="Pontarotti P."/>
            <person name="Henrissat B."/>
            <person name="Record E."/>
        </authorList>
    </citation>
    <scope>NUCLEOTIDE SEQUENCE [LARGE SCALE GENOMIC DNA]</scope>
    <source>
        <strain evidence="5">BRFM137</strain>
    </source>
</reference>
<feature type="region of interest" description="Disordered" evidence="3">
    <location>
        <begin position="135"/>
        <end position="158"/>
    </location>
</feature>
<feature type="compositionally biased region" description="Low complexity" evidence="3">
    <location>
        <begin position="631"/>
        <end position="652"/>
    </location>
</feature>
<dbReference type="HOGENOM" id="CLU_026174_0_0_1"/>
<dbReference type="STRING" id="5643.A0A060SF33"/>
<dbReference type="CDD" id="cd12276">
    <property type="entry name" value="RRM2_MEI2_EAR1_like"/>
    <property type="match status" value="1"/>
</dbReference>
<feature type="compositionally biased region" description="Basic and acidic residues" evidence="3">
    <location>
        <begin position="358"/>
        <end position="382"/>
    </location>
</feature>
<dbReference type="Pfam" id="PF00076">
    <property type="entry name" value="RRM_1"/>
    <property type="match status" value="1"/>
</dbReference>
<feature type="domain" description="RRM" evidence="4">
    <location>
        <begin position="273"/>
        <end position="348"/>
    </location>
</feature>
<protein>
    <recommendedName>
        <fullName evidence="4">RRM domain-containing protein</fullName>
    </recommendedName>
</protein>
<gene>
    <name evidence="5" type="ORF">BN946_scf185007.g192</name>
</gene>
<dbReference type="SUPFAM" id="SSF54928">
    <property type="entry name" value="RNA-binding domain, RBD"/>
    <property type="match status" value="1"/>
</dbReference>
<dbReference type="CDD" id="cd12524">
    <property type="entry name" value="RRM1_MEI2_like"/>
    <property type="match status" value="1"/>
</dbReference>
<evidence type="ECO:0000313" key="5">
    <source>
        <dbReference type="EMBL" id="CDO73137.1"/>
    </source>
</evidence>
<dbReference type="OrthoDB" id="439808at2759"/>
<feature type="region of interest" description="Disordered" evidence="3">
    <location>
        <begin position="352"/>
        <end position="476"/>
    </location>
</feature>
<dbReference type="Proteomes" id="UP000029665">
    <property type="component" value="Unassembled WGS sequence"/>
</dbReference>
<sequence>MMGRAEAGKEETSDLALIDPTAMTGVAATGDEDTAVVAVAAKARTAEVAATATLPPMIKVPRKAIREATITTSRLPRKTSSIRTATMLHLALGSTMLQIPPLGSTRVMVMKESFQELKSHLLTFVGRLLSDDAGQNYEQGGNNGRFQKRPQRREREEKVHDSIIEERIQRERPCRTLFIRNIKASWCFYETNSDDVRRLFEEHGDIKTFFDLIANRGMVFVTYYDLRAAERARERLQGSEISGRPIDVHYSLPRDDNGKGADRQREQELQGTLLVTLRNSPSNQPIDDEELRRKFQQFGDVKSVRPVGDRPDQRLVEFYDTRASEEAHERLRHQGLQDGVMDIVFAYTGTDEPQTSFQHRDHQQYDRAGNFERQRDWDEPPSRGRRGGRGGRGRGRGYNGGNEWGDRRDSNNDRDRTRSYDDEVGRSQRGNEYGSRYGNKHGPGGYGSPGPSGPSYSAPPATGYGQAPAAPAEVGGFGANGTLVVHRGHFQAADERERLEQAKRVQQLLAALKQPQVPATTTSAAPQAAPPTMQHIPPAPAAPANPYYSQSSMPMPPQAPAYGTHPPAPAANPYAAVPSQASSTPQAGQAAPSAPIPGLPPNILALLQQSTQHQQPPQTGLPPAMPPYSMPPASAMIGAQQGQQQQQQSSMPGLPPPNPSQPGYQQLMAYLQSQKR</sequence>
<dbReference type="InterPro" id="IPR000504">
    <property type="entry name" value="RRM_dom"/>
</dbReference>
<keyword evidence="1 2" id="KW-0694">RNA-binding</keyword>
<feature type="compositionally biased region" description="Low complexity" evidence="3">
    <location>
        <begin position="544"/>
        <end position="553"/>
    </location>
</feature>
<evidence type="ECO:0000259" key="4">
    <source>
        <dbReference type="PROSITE" id="PS50102"/>
    </source>
</evidence>
<dbReference type="InterPro" id="IPR035979">
    <property type="entry name" value="RBD_domain_sf"/>
</dbReference>
<evidence type="ECO:0000256" key="3">
    <source>
        <dbReference type="SAM" id="MobiDB-lite"/>
    </source>
</evidence>
<name>A0A060SF33_PYCCI</name>
<comment type="caution">
    <text evidence="5">The sequence shown here is derived from an EMBL/GenBank/DDBJ whole genome shotgun (WGS) entry which is preliminary data.</text>
</comment>
<dbReference type="Gene3D" id="3.30.70.330">
    <property type="match status" value="2"/>
</dbReference>
<feature type="compositionally biased region" description="Gly residues" evidence="3">
    <location>
        <begin position="441"/>
        <end position="450"/>
    </location>
</feature>
<accession>A0A060SF33</accession>
<feature type="compositionally biased region" description="Low complexity" evidence="3">
    <location>
        <begin position="608"/>
        <end position="618"/>
    </location>
</feature>
<proteinExistence type="predicted"/>
<dbReference type="AlphaFoldDB" id="A0A060SF33"/>
<feature type="compositionally biased region" description="Basic and acidic residues" evidence="3">
    <location>
        <begin position="252"/>
        <end position="266"/>
    </location>
</feature>
<evidence type="ECO:0000313" key="6">
    <source>
        <dbReference type="Proteomes" id="UP000029665"/>
    </source>
</evidence>
<keyword evidence="6" id="KW-1185">Reference proteome</keyword>
<evidence type="ECO:0000256" key="1">
    <source>
        <dbReference type="ARBA" id="ARBA00022884"/>
    </source>
</evidence>